<evidence type="ECO:0000256" key="1">
    <source>
        <dbReference type="SAM" id="Phobius"/>
    </source>
</evidence>
<dbReference type="AlphaFoldDB" id="A0A1J5STE8"/>
<keyword evidence="1" id="KW-1133">Transmembrane helix</keyword>
<feature type="transmembrane region" description="Helical" evidence="1">
    <location>
        <begin position="20"/>
        <end position="38"/>
    </location>
</feature>
<organism evidence="2">
    <name type="scientific">mine drainage metagenome</name>
    <dbReference type="NCBI Taxonomy" id="410659"/>
    <lineage>
        <taxon>unclassified sequences</taxon>
        <taxon>metagenomes</taxon>
        <taxon>ecological metagenomes</taxon>
    </lineage>
</organism>
<accession>A0A1J5STE8</accession>
<sequence>MNAAPDISLRQSGFSMIEVLVTLIILLVGLLGLAGLMVQSQHSEMESYQRVQALILLQDMVGRINANRKVASCYVFTPTTLSSPASSSTYLGTGSTVSPACITGTTAQNAQAIQDMNAWNTLLTGAAEVSGGNNVGAMVGARGCVSYGAGTELHDVNGAAIPGTGIYTVAVAWQGLGSTGIATPLCAEGLYGTNDAQRRVVSLTMRTASLTAS</sequence>
<evidence type="ECO:0000313" key="2">
    <source>
        <dbReference type="EMBL" id="OIR03326.1"/>
    </source>
</evidence>
<keyword evidence="1" id="KW-0472">Membrane</keyword>
<dbReference type="InterPro" id="IPR012902">
    <property type="entry name" value="N_methyl_site"/>
</dbReference>
<dbReference type="EMBL" id="MLJW01000067">
    <property type="protein sequence ID" value="OIR03326.1"/>
    <property type="molecule type" value="Genomic_DNA"/>
</dbReference>
<name>A0A1J5STE8_9ZZZZ</name>
<keyword evidence="1" id="KW-0812">Transmembrane</keyword>
<dbReference type="NCBIfam" id="TIGR02523">
    <property type="entry name" value="type_IV_pilV"/>
    <property type="match status" value="1"/>
</dbReference>
<gene>
    <name evidence="2" type="ORF">GALL_145980</name>
</gene>
<dbReference type="NCBIfam" id="TIGR02532">
    <property type="entry name" value="IV_pilin_GFxxxE"/>
    <property type="match status" value="1"/>
</dbReference>
<protein>
    <recommendedName>
        <fullName evidence="3">Type IV pilus modification protein PilV</fullName>
    </recommendedName>
</protein>
<reference evidence="2" key="1">
    <citation type="submission" date="2016-10" db="EMBL/GenBank/DDBJ databases">
        <title>Sequence of Gallionella enrichment culture.</title>
        <authorList>
            <person name="Poehlein A."/>
            <person name="Muehling M."/>
            <person name="Daniel R."/>
        </authorList>
    </citation>
    <scope>NUCLEOTIDE SEQUENCE</scope>
</reference>
<dbReference type="InterPro" id="IPR013362">
    <property type="entry name" value="Pilus_4_PilV"/>
</dbReference>
<dbReference type="Pfam" id="PF07963">
    <property type="entry name" value="N_methyl"/>
    <property type="match status" value="1"/>
</dbReference>
<comment type="caution">
    <text evidence="2">The sequence shown here is derived from an EMBL/GenBank/DDBJ whole genome shotgun (WGS) entry which is preliminary data.</text>
</comment>
<evidence type="ECO:0008006" key="3">
    <source>
        <dbReference type="Google" id="ProtNLM"/>
    </source>
</evidence>
<proteinExistence type="predicted"/>